<sequence length="352" mass="36568">MKFEEIYAHMAAEYKTLAGVEPEDATDVSIRLKVLAGELYTVLCAAESLKLNCFPQTAAGEALDLHAEERGLVRKDAVKSVGTLTFSRRTALSYAAEIPAGTVCAASGENAVEYETTEAAVLPAGALTVTAAAQAVLGGRRGNAAKGAVNTLITPPAGIESVTNDVPFTGGADKEDDEALRTRLLRCFYALPNGSNTETYRRAALMTSGVKSVQVVPRANGVNTVAVYLYGDNGAVTDEVLGKVGETLEKLKEISVDVTVAAAVAVKKPVTVYVKPKDGCAFEDAKASCTAAITAYLNAFEVGEPFVTAGLIHAVMETGVAQNCTVPASVADFTPNAGEIVTAGAVNVLETQ</sequence>
<gene>
    <name evidence="3" type="ORF">LKD31_03005</name>
</gene>
<dbReference type="PANTHER" id="PTHR37829:SF3">
    <property type="entry name" value="PROTEIN JAYE-RELATED"/>
    <property type="match status" value="1"/>
</dbReference>
<keyword evidence="4" id="KW-1185">Reference proteome</keyword>
<dbReference type="Proteomes" id="UP001199424">
    <property type="component" value="Unassembled WGS sequence"/>
</dbReference>
<dbReference type="EMBL" id="JAJEQC010000002">
    <property type="protein sequence ID" value="MCC2135982.1"/>
    <property type="molecule type" value="Genomic_DNA"/>
</dbReference>
<evidence type="ECO:0000313" key="4">
    <source>
        <dbReference type="Proteomes" id="UP001199424"/>
    </source>
</evidence>
<protein>
    <submittedName>
        <fullName evidence="3">Baseplate J/gp47 family protein</fullName>
    </submittedName>
</protein>
<comment type="caution">
    <text evidence="3">The sequence shown here is derived from an EMBL/GenBank/DDBJ whole genome shotgun (WGS) entry which is preliminary data.</text>
</comment>
<evidence type="ECO:0000259" key="2">
    <source>
        <dbReference type="Pfam" id="PF26078"/>
    </source>
</evidence>
<accession>A0AAE3AGQ2</accession>
<feature type="domain" description="Baseplate protein J-like barrel" evidence="1">
    <location>
        <begin position="83"/>
        <end position="171"/>
    </location>
</feature>
<proteinExistence type="predicted"/>
<dbReference type="Pfam" id="PF26078">
    <property type="entry name" value="Baseplate_J_M"/>
    <property type="match status" value="1"/>
</dbReference>
<name>A0AAE3AGQ2_9FIRM</name>
<dbReference type="PANTHER" id="PTHR37829">
    <property type="entry name" value="PHAGE-LIKE ELEMENT PBSX PROTEIN XKDT"/>
    <property type="match status" value="1"/>
</dbReference>
<dbReference type="InterPro" id="IPR006949">
    <property type="entry name" value="Barrel_Baseplate_J-like"/>
</dbReference>
<reference evidence="3" key="1">
    <citation type="submission" date="2021-10" db="EMBL/GenBank/DDBJ databases">
        <title>Anaerobic single-cell dispensing facilitates the cultivation of human gut bacteria.</title>
        <authorList>
            <person name="Afrizal A."/>
        </authorList>
    </citation>
    <scope>NUCLEOTIDE SEQUENCE</scope>
    <source>
        <strain evidence="3">CLA-AA-H250</strain>
    </source>
</reference>
<dbReference type="AlphaFoldDB" id="A0AAE3AGQ2"/>
<dbReference type="InterPro" id="IPR058531">
    <property type="entry name" value="Baseplate_J_M"/>
</dbReference>
<dbReference type="InterPro" id="IPR052399">
    <property type="entry name" value="Phage_Baseplate_Assmbl_Protein"/>
</dbReference>
<dbReference type="RefSeq" id="WP_308448567.1">
    <property type="nucleotide sequence ID" value="NZ_JAJEQC010000002.1"/>
</dbReference>
<feature type="domain" description="Baseplate J-like central" evidence="2">
    <location>
        <begin position="192"/>
        <end position="262"/>
    </location>
</feature>
<dbReference type="Pfam" id="PF04865">
    <property type="entry name" value="Baseplate_J"/>
    <property type="match status" value="1"/>
</dbReference>
<evidence type="ECO:0000313" key="3">
    <source>
        <dbReference type="EMBL" id="MCC2135982.1"/>
    </source>
</evidence>
<organism evidence="3 4">
    <name type="scientific">Hominenteromicrobium mulieris</name>
    <dbReference type="NCBI Taxonomy" id="2885357"/>
    <lineage>
        <taxon>Bacteria</taxon>
        <taxon>Bacillati</taxon>
        <taxon>Bacillota</taxon>
        <taxon>Clostridia</taxon>
        <taxon>Eubacteriales</taxon>
        <taxon>Oscillospiraceae</taxon>
        <taxon>Hominenteromicrobium</taxon>
    </lineage>
</organism>
<evidence type="ECO:0000259" key="1">
    <source>
        <dbReference type="Pfam" id="PF04865"/>
    </source>
</evidence>